<keyword evidence="2" id="KW-0677">Repeat</keyword>
<dbReference type="Proteomes" id="UP001171945">
    <property type="component" value="Unassembled WGS sequence"/>
</dbReference>
<dbReference type="Pfam" id="PF13004">
    <property type="entry name" value="BACON"/>
    <property type="match status" value="1"/>
</dbReference>
<dbReference type="InterPro" id="IPR000601">
    <property type="entry name" value="PKD_dom"/>
</dbReference>
<dbReference type="PROSITE" id="PS51450">
    <property type="entry name" value="LRR"/>
    <property type="match status" value="3"/>
</dbReference>
<keyword evidence="1" id="KW-0433">Leucine-rich repeat</keyword>
<dbReference type="SMART" id="SM00089">
    <property type="entry name" value="PKD"/>
    <property type="match status" value="1"/>
</dbReference>
<dbReference type="Pfam" id="PF18911">
    <property type="entry name" value="PKD_4"/>
    <property type="match status" value="1"/>
</dbReference>
<keyword evidence="5" id="KW-1185">Reference proteome</keyword>
<dbReference type="Pfam" id="PF18998">
    <property type="entry name" value="Flg_new_2"/>
    <property type="match status" value="5"/>
</dbReference>
<name>A0ABT7VSJ8_9GAMM</name>
<gene>
    <name evidence="4" type="ORF">QUF54_02095</name>
</gene>
<dbReference type="SUPFAM" id="SSF52058">
    <property type="entry name" value="L domain-like"/>
    <property type="match status" value="1"/>
</dbReference>
<dbReference type="Gene3D" id="3.80.10.10">
    <property type="entry name" value="Ribonuclease Inhibitor"/>
    <property type="match status" value="2"/>
</dbReference>
<dbReference type="InterPro" id="IPR003591">
    <property type="entry name" value="Leu-rich_rpt_typical-subtyp"/>
</dbReference>
<dbReference type="InterPro" id="IPR001611">
    <property type="entry name" value="Leu-rich_rpt"/>
</dbReference>
<dbReference type="Gene3D" id="2.60.40.10">
    <property type="entry name" value="Immunoglobulins"/>
    <property type="match status" value="2"/>
</dbReference>
<evidence type="ECO:0000259" key="3">
    <source>
        <dbReference type="SMART" id="SM00089"/>
    </source>
</evidence>
<evidence type="ECO:0000313" key="5">
    <source>
        <dbReference type="Proteomes" id="UP001171945"/>
    </source>
</evidence>
<evidence type="ECO:0000256" key="2">
    <source>
        <dbReference type="ARBA" id="ARBA00022737"/>
    </source>
</evidence>
<dbReference type="SMART" id="SM00369">
    <property type="entry name" value="LRR_TYP"/>
    <property type="match status" value="4"/>
</dbReference>
<protein>
    <submittedName>
        <fullName evidence="4">Leucine-rich repeat domain-containing protein</fullName>
    </submittedName>
</protein>
<dbReference type="InterPro" id="IPR013783">
    <property type="entry name" value="Ig-like_fold"/>
</dbReference>
<dbReference type="PANTHER" id="PTHR48010:SF58">
    <property type="entry name" value="RECEPTOR PROTEIN KINASE-LIKE PROTEIN ZAR1"/>
    <property type="match status" value="1"/>
</dbReference>
<dbReference type="Pfam" id="PF12799">
    <property type="entry name" value="LRR_4"/>
    <property type="match status" value="1"/>
</dbReference>
<dbReference type="InterPro" id="IPR050994">
    <property type="entry name" value="At_inactive_RLKs"/>
</dbReference>
<dbReference type="Pfam" id="PF13855">
    <property type="entry name" value="LRR_8"/>
    <property type="match status" value="1"/>
</dbReference>
<evidence type="ECO:0000256" key="1">
    <source>
        <dbReference type="ARBA" id="ARBA00022614"/>
    </source>
</evidence>
<dbReference type="EMBL" id="JAUCGM010000065">
    <property type="protein sequence ID" value="MDM8562123.1"/>
    <property type="molecule type" value="Genomic_DNA"/>
</dbReference>
<comment type="caution">
    <text evidence="4">The sequence shown here is derived from an EMBL/GenBank/DDBJ whole genome shotgun (WGS) entry which is preliminary data.</text>
</comment>
<accession>A0ABT7VSJ8</accession>
<dbReference type="InterPro" id="IPR044060">
    <property type="entry name" value="Bacterial_rp_domain"/>
</dbReference>
<evidence type="ECO:0000313" key="4">
    <source>
        <dbReference type="EMBL" id="MDM8562123.1"/>
    </source>
</evidence>
<dbReference type="InterPro" id="IPR024361">
    <property type="entry name" value="BACON"/>
</dbReference>
<dbReference type="PANTHER" id="PTHR48010">
    <property type="entry name" value="OS05G0588300 PROTEIN"/>
    <property type="match status" value="1"/>
</dbReference>
<dbReference type="InterPro" id="IPR032675">
    <property type="entry name" value="LRR_dom_sf"/>
</dbReference>
<dbReference type="SUPFAM" id="SSF49299">
    <property type="entry name" value="PKD domain"/>
    <property type="match status" value="1"/>
</dbReference>
<feature type="domain" description="PKD/Chitinase" evidence="3">
    <location>
        <begin position="769"/>
        <end position="849"/>
    </location>
</feature>
<dbReference type="InterPro" id="IPR025875">
    <property type="entry name" value="Leu-rich_rpt_4"/>
</dbReference>
<organism evidence="4 5">
    <name type="scientific">Candidatus Marithioploca araucensis</name>
    <dbReference type="NCBI Taxonomy" id="70273"/>
    <lineage>
        <taxon>Bacteria</taxon>
        <taxon>Pseudomonadati</taxon>
        <taxon>Pseudomonadota</taxon>
        <taxon>Gammaproteobacteria</taxon>
        <taxon>Thiotrichales</taxon>
        <taxon>Thiotrichaceae</taxon>
        <taxon>Candidatus Marithioploca</taxon>
    </lineage>
</organism>
<reference evidence="4" key="1">
    <citation type="submission" date="2023-06" db="EMBL/GenBank/DDBJ databases">
        <title>Uncultivated large filamentous bacteria from sulfidic sediments reveal new species and different genomic features in energy metabolism and defense.</title>
        <authorList>
            <person name="Fonseca A."/>
        </authorList>
    </citation>
    <scope>NUCLEOTIDE SEQUENCE</scope>
    <source>
        <strain evidence="4">HSG4</strain>
    </source>
</reference>
<dbReference type="InterPro" id="IPR022409">
    <property type="entry name" value="PKD/Chitinase_dom"/>
</dbReference>
<dbReference type="CDD" id="cd14948">
    <property type="entry name" value="BACON"/>
    <property type="match status" value="1"/>
</dbReference>
<sequence length="972" mass="103739">MKISISKILSQQTNVIRRCIGLLFVGIALNLGALSVAQAATDCNAVTEISPAECKSLLELYNSTDGANWTNNEGWNVTDTPCSWYGIICGNGGVTAISSQSNQLIGTIPNFNALPNLTSLDLRNNKLTGPIPDFSGLPNLEWIFLANNPLTSTIPNFSGLSNLKYLYLHRSQLTGTIPNFSNLTNLKTLELGWNQLTGTIPDFSGLPNLRVLSLHSNQLTGPIPGFGASPYLYTVKLSGNQLCKDTDCIPSMNMDYCPWQSEIDSYPNCPKPQHTLTLDKTGEGEGNLTGDGIDCGSDCIKEYDENTTVTLMATPDTNSVFEGWNGACSGTGNCQVTLTADKNVTAIFNLKDYQLTVSKPGTGTGNVEGNGINCGSDCSEDYQANTSVTLTATADADSLFINWGGACSGTGNCTVTMNQAQNVTATFDLKPKTLKVTTQGNGTVTSEPSGINCGVDCDESYRPNTTVTLTATPNTDYLFSGWTGACSGTGNCNVTMNQAQNVTATFDLIPPNSLKVTTQGNGTVTSLPSGINCGADCEEPYRPNTTVTLTANPNADYTFVGWGGACSGTSNCTVTMNQAQNVTATFEQKPIDKFLLTISPTGNGNGIVTSSPSGINCGSGGNDCGEKYDNSPVITLKAKADADSIFEGWGDDCSGDAATCVVEMSSDKTVTARFDLCKYTVKPTSNTHKFNADNGSITVEVSNDKCPWTAISHNDDWLKITSSQDNHGDGEIDYSVADNSNTVPREGKLTIAGQEVTIYQGIYEKPIASLTATPLSGMAPLTVKLDASDSYDPDGDFVSYEWTSDEQTASGKTAELTFAGDKSCHPTITLTVTDNDDLSAQSEETISIENCAIVEFQGIEDYYKVGNFVRAEVKIDVNVGRFKRVDLWVAVSMPSGDLIYRTPLGINSFSPFAQAFKESLESQTVTHRLLDFEVPAGLGGIYTFYALIVDEGENPMEHLDELVIQETALANE</sequence>
<dbReference type="InterPro" id="IPR035986">
    <property type="entry name" value="PKD_dom_sf"/>
</dbReference>
<proteinExistence type="predicted"/>